<evidence type="ECO:0000259" key="1">
    <source>
        <dbReference type="PROSITE" id="PS51549"/>
    </source>
</evidence>
<proteinExistence type="predicted"/>
<evidence type="ECO:0000313" key="3">
    <source>
        <dbReference type="Proteomes" id="UP000228568"/>
    </source>
</evidence>
<reference evidence="3" key="1">
    <citation type="submission" date="2017-09" db="EMBL/GenBank/DDBJ databases">
        <title>Depth-based differentiation of microbial function through sediment-hosted aquifers and enrichment of novel symbionts in the deep terrestrial subsurface.</title>
        <authorList>
            <person name="Probst A.J."/>
            <person name="Ladd B."/>
            <person name="Jarett J.K."/>
            <person name="Geller-Mcgrath D.E."/>
            <person name="Sieber C.M.K."/>
            <person name="Emerson J.B."/>
            <person name="Anantharaman K."/>
            <person name="Thomas B.C."/>
            <person name="Malmstrom R."/>
            <person name="Stieglmeier M."/>
            <person name="Klingl A."/>
            <person name="Woyke T."/>
            <person name="Ryan C.M."/>
            <person name="Banfield J.F."/>
        </authorList>
    </citation>
    <scope>NUCLEOTIDE SEQUENCE [LARGE SCALE GENOMIC DNA]</scope>
</reference>
<protein>
    <recommendedName>
        <fullName evidence="1">DM13 domain-containing protein</fullName>
    </recommendedName>
</protein>
<feature type="domain" description="DM13" evidence="1">
    <location>
        <begin position="43"/>
        <end position="151"/>
    </location>
</feature>
<dbReference type="PROSITE" id="PS51549">
    <property type="entry name" value="DM13"/>
    <property type="match status" value="1"/>
</dbReference>
<name>A0A2M7V7V0_9BACT</name>
<dbReference type="InterPro" id="IPR019545">
    <property type="entry name" value="DM13_domain"/>
</dbReference>
<accession>A0A2M7V7V0</accession>
<comment type="caution">
    <text evidence="2">The sequence shown here is derived from an EMBL/GenBank/DDBJ whole genome shotgun (WGS) entry which is preliminary data.</text>
</comment>
<organism evidence="2 3">
    <name type="scientific">Candidatus Magasanikbacteria bacterium CG_4_10_14_0_2_um_filter_37_12</name>
    <dbReference type="NCBI Taxonomy" id="1974637"/>
    <lineage>
        <taxon>Bacteria</taxon>
        <taxon>Candidatus Magasanikiibacteriota</taxon>
    </lineage>
</organism>
<dbReference type="Pfam" id="PF10517">
    <property type="entry name" value="DM13"/>
    <property type="match status" value="1"/>
</dbReference>
<dbReference type="EMBL" id="PFPK01000029">
    <property type="protein sequence ID" value="PIZ94833.1"/>
    <property type="molecule type" value="Genomic_DNA"/>
</dbReference>
<sequence length="154" mass="17034">MDNGSNLNEQIIDEETMNKFIEEMTKTEDKSVDEKELESEALKVLASGKLKTVAYEGTGDVRVIHLKESEVVVRLENLNILNGPDLHVVLSKLNDVEKTGHLGDYVELRELKGNKGNQNYLVPGGVNIVGYHSVVIFSKTFGVVFNSANLESSN</sequence>
<dbReference type="Proteomes" id="UP000228568">
    <property type="component" value="Unassembled WGS sequence"/>
</dbReference>
<evidence type="ECO:0000313" key="2">
    <source>
        <dbReference type="EMBL" id="PIZ94833.1"/>
    </source>
</evidence>
<gene>
    <name evidence="2" type="ORF">COX81_02555</name>
</gene>
<dbReference type="AlphaFoldDB" id="A0A2M7V7V0"/>